<protein>
    <submittedName>
        <fullName evidence="1">Uncharacterized protein</fullName>
    </submittedName>
</protein>
<gene>
    <name evidence="1" type="ORF">S01H1_31011</name>
</gene>
<dbReference type="AlphaFoldDB" id="X0TJQ0"/>
<organism evidence="1">
    <name type="scientific">marine sediment metagenome</name>
    <dbReference type="NCBI Taxonomy" id="412755"/>
    <lineage>
        <taxon>unclassified sequences</taxon>
        <taxon>metagenomes</taxon>
        <taxon>ecological metagenomes</taxon>
    </lineage>
</organism>
<reference evidence="1" key="1">
    <citation type="journal article" date="2014" name="Front. Microbiol.">
        <title>High frequency of phylogenetically diverse reductive dehalogenase-homologous genes in deep subseafloor sedimentary metagenomes.</title>
        <authorList>
            <person name="Kawai M."/>
            <person name="Futagami T."/>
            <person name="Toyoda A."/>
            <person name="Takaki Y."/>
            <person name="Nishi S."/>
            <person name="Hori S."/>
            <person name="Arai W."/>
            <person name="Tsubouchi T."/>
            <person name="Morono Y."/>
            <person name="Uchiyama I."/>
            <person name="Ito T."/>
            <person name="Fujiyama A."/>
            <person name="Inagaki F."/>
            <person name="Takami H."/>
        </authorList>
    </citation>
    <scope>NUCLEOTIDE SEQUENCE</scope>
    <source>
        <strain evidence="1">Expedition CK06-06</strain>
    </source>
</reference>
<feature type="non-terminal residue" evidence="1">
    <location>
        <position position="1"/>
    </location>
</feature>
<dbReference type="EMBL" id="BARS01019112">
    <property type="protein sequence ID" value="GAF87471.1"/>
    <property type="molecule type" value="Genomic_DNA"/>
</dbReference>
<proteinExistence type="predicted"/>
<name>X0TJQ0_9ZZZZ</name>
<comment type="caution">
    <text evidence="1">The sequence shown here is derived from an EMBL/GenBank/DDBJ whole genome shotgun (WGS) entry which is preliminary data.</text>
</comment>
<sequence>RFLFGYKHNKIDMKTLLNLIIILMLACSPIRQHSKKQPPEMIAIFKLIPGESLEVLTYDSLHLAGEYFGRQDIKYFHVVGSRMQEVNQRDLEIAGVRNLNIHDNYK</sequence>
<accession>X0TJQ0</accession>
<evidence type="ECO:0000313" key="1">
    <source>
        <dbReference type="EMBL" id="GAF87471.1"/>
    </source>
</evidence>